<dbReference type="Proteomes" id="UP001524473">
    <property type="component" value="Unassembled WGS sequence"/>
</dbReference>
<accession>A0ABT1S085</accession>
<protein>
    <recommendedName>
        <fullName evidence="3">DUF3168 domain-containing protein</fullName>
    </recommendedName>
</protein>
<dbReference type="EMBL" id="JANFZH010000022">
    <property type="protein sequence ID" value="MCQ4840344.1"/>
    <property type="molecule type" value="Genomic_DNA"/>
</dbReference>
<dbReference type="RefSeq" id="WP_256191926.1">
    <property type="nucleotide sequence ID" value="NZ_JANFZG010000020.1"/>
</dbReference>
<evidence type="ECO:0008006" key="3">
    <source>
        <dbReference type="Google" id="ProtNLM"/>
    </source>
</evidence>
<name>A0ABT1S085_9FIRM</name>
<evidence type="ECO:0000313" key="1">
    <source>
        <dbReference type="EMBL" id="MCQ4840344.1"/>
    </source>
</evidence>
<evidence type="ECO:0000313" key="2">
    <source>
        <dbReference type="Proteomes" id="UP001524473"/>
    </source>
</evidence>
<keyword evidence="2" id="KW-1185">Reference proteome</keyword>
<sequence length="113" mass="12812">MNILSDLYTALSALDIPIETGVFKDEAPERYIVIVPMVEAFDLHADNAPGVDVQEVRLSLYAQGNYIKDKNALVKLLLGADFTITDRRYIGYETETGYHHYAVDVAKHYEMEE</sequence>
<reference evidence="1 2" key="1">
    <citation type="submission" date="2022-06" db="EMBL/GenBank/DDBJ databases">
        <title>Isolation of gut microbiota from human fecal samples.</title>
        <authorList>
            <person name="Pamer E.G."/>
            <person name="Barat B."/>
            <person name="Waligurski E."/>
            <person name="Medina S."/>
            <person name="Paddock L."/>
            <person name="Mostad J."/>
        </authorList>
    </citation>
    <scope>NUCLEOTIDE SEQUENCE [LARGE SCALE GENOMIC DNA]</scope>
    <source>
        <strain evidence="1 2">DFI.9.73</strain>
    </source>
</reference>
<comment type="caution">
    <text evidence="1">The sequence shown here is derived from an EMBL/GenBank/DDBJ whole genome shotgun (WGS) entry which is preliminary data.</text>
</comment>
<organism evidence="1 2">
    <name type="scientific">Neglectibacter timonensis</name>
    <dbReference type="NCBI Taxonomy" id="1776382"/>
    <lineage>
        <taxon>Bacteria</taxon>
        <taxon>Bacillati</taxon>
        <taxon>Bacillota</taxon>
        <taxon>Clostridia</taxon>
        <taxon>Eubacteriales</taxon>
        <taxon>Oscillospiraceae</taxon>
        <taxon>Neglectibacter</taxon>
    </lineage>
</organism>
<gene>
    <name evidence="1" type="ORF">NE695_10530</name>
</gene>
<proteinExistence type="predicted"/>